<feature type="region of interest" description="Disordered" evidence="1">
    <location>
        <begin position="376"/>
        <end position="529"/>
    </location>
</feature>
<gene>
    <name evidence="2" type="ORF">WHR41_04281</name>
</gene>
<dbReference type="AlphaFoldDB" id="A0AB34KSF8"/>
<accession>A0AB34KSF8</accession>
<reference evidence="2 3" key="1">
    <citation type="journal article" date="2020" name="Microbiol. Resour. Announc.">
        <title>Draft Genome Sequence of a Cladosporium Species Isolated from the Mesophotic Ascidian Didemnum maculosum.</title>
        <authorList>
            <person name="Gioti A."/>
            <person name="Siaperas R."/>
            <person name="Nikolaivits E."/>
            <person name="Le Goff G."/>
            <person name="Ouazzani J."/>
            <person name="Kotoulas G."/>
            <person name="Topakas E."/>
        </authorList>
    </citation>
    <scope>NUCLEOTIDE SEQUENCE [LARGE SCALE GENOMIC DNA]</scope>
    <source>
        <strain evidence="2 3">TM138-S3</strain>
    </source>
</reference>
<name>A0AB34KSF8_9PEZI</name>
<dbReference type="RefSeq" id="XP_069230191.1">
    <property type="nucleotide sequence ID" value="XM_069372887.1"/>
</dbReference>
<dbReference type="EMBL" id="JAAQHG020000011">
    <property type="protein sequence ID" value="KAL1587086.1"/>
    <property type="molecule type" value="Genomic_DNA"/>
</dbReference>
<feature type="compositionally biased region" description="Polar residues" evidence="1">
    <location>
        <begin position="321"/>
        <end position="362"/>
    </location>
</feature>
<evidence type="ECO:0000313" key="3">
    <source>
        <dbReference type="Proteomes" id="UP000803884"/>
    </source>
</evidence>
<dbReference type="Proteomes" id="UP000803884">
    <property type="component" value="Unassembled WGS sequence"/>
</dbReference>
<keyword evidence="3" id="KW-1185">Reference proteome</keyword>
<sequence length="672" mass="74437">MCSETDSESSKAMFDSFCERCVAMQRGAKPEAHKPGLITTHHAPLQPSLEHHTATMTSNGNAMNVLAHNWTPEEIMQDFHGKLKGVVLVRCMEWYTNDEVQAKVSLGRDTPIDNANMLAEHKRNLASIALESGHLPTVFKLQFDKRRLINLTVRLGEEHMTVTMLRTAINRKDSLQVPTLSATPTLQELEAARPEHGRYHSGKARETRDYWNKFLDAAGRHSTLSIQRAYGMGQTRVREEISRARQIVSRMQEVEDLERKGQSFPQTYTPPATLLPGQQIYTLPPSAMDVVTAAKEAKKRKRQASRNPQTPRSRIVILKLPTQTGQQKRAVTLPSFQGNGATVATTPTKGKPAASSNPQTPRSRIITLKLPLQLEQQNETPTLLPSRFNGATPLKESRKTKHAASSNPQTPRSRIVTLKLGNGATAATTPRKGKGAASSNPQTPRGRIVTLKLPLQTEQQKETPTHETPALSSFRFNGATPLKESKEKKRPASSNPQTPRSRIVTLKLPPQTPRQPQTPTTTKPRQRLLSLRTNRTLRNLRLQLLVDPRSLPPLSSLAEDFSNDHIPSTSPAEFSGETPHTIDSYLAWCAADEPVLLARYGTARIGKNVAEIVRFWLEEVALAEEGGEKELGEGGTFLGVLGRALGDLEGFEALVEDGREGVDEWARRVQDS</sequence>
<feature type="compositionally biased region" description="Polar residues" evidence="1">
    <location>
        <begin position="403"/>
        <end position="412"/>
    </location>
</feature>
<evidence type="ECO:0000313" key="2">
    <source>
        <dbReference type="EMBL" id="KAL1587086.1"/>
    </source>
</evidence>
<dbReference type="GeneID" id="96005725"/>
<feature type="region of interest" description="Disordered" evidence="1">
    <location>
        <begin position="292"/>
        <end position="363"/>
    </location>
</feature>
<organism evidence="2 3">
    <name type="scientific">Cladosporium halotolerans</name>
    <dbReference type="NCBI Taxonomy" id="1052096"/>
    <lineage>
        <taxon>Eukaryota</taxon>
        <taxon>Fungi</taxon>
        <taxon>Dikarya</taxon>
        <taxon>Ascomycota</taxon>
        <taxon>Pezizomycotina</taxon>
        <taxon>Dothideomycetes</taxon>
        <taxon>Dothideomycetidae</taxon>
        <taxon>Cladosporiales</taxon>
        <taxon>Cladosporiaceae</taxon>
        <taxon>Cladosporium</taxon>
    </lineage>
</organism>
<feature type="compositionally biased region" description="Low complexity" evidence="1">
    <location>
        <begin position="505"/>
        <end position="529"/>
    </location>
</feature>
<evidence type="ECO:0000256" key="1">
    <source>
        <dbReference type="SAM" id="MobiDB-lite"/>
    </source>
</evidence>
<comment type="caution">
    <text evidence="2">The sequence shown here is derived from an EMBL/GenBank/DDBJ whole genome shotgun (WGS) entry which is preliminary data.</text>
</comment>
<proteinExistence type="predicted"/>
<protein>
    <submittedName>
        <fullName evidence="2">Uncharacterized protein</fullName>
    </submittedName>
</protein>